<feature type="domain" description="EamA" evidence="2">
    <location>
        <begin position="5"/>
        <end position="133"/>
    </location>
</feature>
<evidence type="ECO:0000313" key="4">
    <source>
        <dbReference type="Proteomes" id="UP000030377"/>
    </source>
</evidence>
<feature type="transmembrane region" description="Helical" evidence="1">
    <location>
        <begin position="94"/>
        <end position="111"/>
    </location>
</feature>
<dbReference type="InterPro" id="IPR052756">
    <property type="entry name" value="Alkyne_AA_exporter"/>
</dbReference>
<reference evidence="3 4" key="1">
    <citation type="submission" date="2014-09" db="EMBL/GenBank/DDBJ databases">
        <title>Draft genome of Bradyrhizobium japonicum Is-34.</title>
        <authorList>
            <person name="Tsurumaru H."/>
            <person name="Yamakawa T."/>
            <person name="Hashimoto S."/>
            <person name="Okizaki K."/>
            <person name="Kanesaki Y."/>
            <person name="Yoshikawa H."/>
            <person name="Yajima S."/>
        </authorList>
    </citation>
    <scope>NUCLEOTIDE SEQUENCE [LARGE SCALE GENOMIC DNA]</scope>
    <source>
        <strain evidence="3 4">Is-34</strain>
    </source>
</reference>
<dbReference type="PANTHER" id="PTHR12715">
    <property type="entry name" value="TRANSPORTER, DRUG/METABOLITE EXPORTER FAMILY"/>
    <property type="match status" value="1"/>
</dbReference>
<protein>
    <recommendedName>
        <fullName evidence="2">EamA domain-containing protein</fullName>
    </recommendedName>
</protein>
<feature type="transmembrane region" description="Helical" evidence="1">
    <location>
        <begin position="173"/>
        <end position="194"/>
    </location>
</feature>
<feature type="domain" description="EamA" evidence="2">
    <location>
        <begin position="147"/>
        <end position="280"/>
    </location>
</feature>
<evidence type="ECO:0000256" key="1">
    <source>
        <dbReference type="SAM" id="Phobius"/>
    </source>
</evidence>
<feature type="transmembrane region" description="Helical" evidence="1">
    <location>
        <begin position="239"/>
        <end position="258"/>
    </location>
</feature>
<feature type="transmembrane region" description="Helical" evidence="1">
    <location>
        <begin position="209"/>
        <end position="232"/>
    </location>
</feature>
<dbReference type="InterPro" id="IPR000620">
    <property type="entry name" value="EamA_dom"/>
</dbReference>
<accession>A0A0A3XFY5</accession>
<feature type="transmembrane region" description="Helical" evidence="1">
    <location>
        <begin position="143"/>
        <end position="161"/>
    </location>
</feature>
<feature type="transmembrane region" description="Helical" evidence="1">
    <location>
        <begin position="264"/>
        <end position="282"/>
    </location>
</feature>
<dbReference type="AlphaFoldDB" id="A0A0A3XFY5"/>
<evidence type="ECO:0000313" key="3">
    <source>
        <dbReference type="EMBL" id="KGT73215.1"/>
    </source>
</evidence>
<dbReference type="SUPFAM" id="SSF103481">
    <property type="entry name" value="Multidrug resistance efflux transporter EmrE"/>
    <property type="match status" value="2"/>
</dbReference>
<dbReference type="GO" id="GO:0016020">
    <property type="term" value="C:membrane"/>
    <property type="evidence" value="ECO:0007669"/>
    <property type="project" value="InterPro"/>
</dbReference>
<keyword evidence="1" id="KW-0472">Membrane</keyword>
<organism evidence="3 4">
    <name type="scientific">Bradyrhizobium japonicum</name>
    <dbReference type="NCBI Taxonomy" id="375"/>
    <lineage>
        <taxon>Bacteria</taxon>
        <taxon>Pseudomonadati</taxon>
        <taxon>Pseudomonadota</taxon>
        <taxon>Alphaproteobacteria</taxon>
        <taxon>Hyphomicrobiales</taxon>
        <taxon>Nitrobacteraceae</taxon>
        <taxon>Bradyrhizobium</taxon>
    </lineage>
</organism>
<comment type="caution">
    <text evidence="3">The sequence shown here is derived from an EMBL/GenBank/DDBJ whole genome shotgun (WGS) entry which is preliminary data.</text>
</comment>
<dbReference type="EMBL" id="JRPN01000062">
    <property type="protein sequence ID" value="KGT73215.1"/>
    <property type="molecule type" value="Genomic_DNA"/>
</dbReference>
<sequence length="285" mass="30090">MLVWLAASVTIVLWASVYLALKMSLEVFSPGEVAFLRSFFGSVVLISHARVVDMPLPTGKQWLEVAIIGVVGFFFYPMFLNYGQLHVDAGTTSLIINATPAITTLLAVLFLGERPSLLAALGIAVSFGGVVINGFAVQVGHTQSSLLGIFLLLGAALSRALHFLVQRRTLQRLTALQVTCCSMFVGTVCLLPWAGSAVVALPHAPLRCLIAVAYLGIFPSAIAYATWAFVLARAPASTATNLLSLVPVLAVAMAVAILGERPPLLVYLGGLVTLCGVTLVQGKKT</sequence>
<dbReference type="InterPro" id="IPR037185">
    <property type="entry name" value="EmrE-like"/>
</dbReference>
<proteinExistence type="predicted"/>
<gene>
    <name evidence="3" type="ORF">MA20_45910</name>
</gene>
<feature type="transmembrane region" description="Helical" evidence="1">
    <location>
        <begin position="63"/>
        <end position="82"/>
    </location>
</feature>
<dbReference type="Proteomes" id="UP000030377">
    <property type="component" value="Unassembled WGS sequence"/>
</dbReference>
<feature type="transmembrane region" description="Helical" evidence="1">
    <location>
        <begin position="118"/>
        <end position="137"/>
    </location>
</feature>
<dbReference type="Pfam" id="PF00892">
    <property type="entry name" value="EamA"/>
    <property type="match status" value="2"/>
</dbReference>
<evidence type="ECO:0000259" key="2">
    <source>
        <dbReference type="Pfam" id="PF00892"/>
    </source>
</evidence>
<feature type="transmembrane region" description="Helical" evidence="1">
    <location>
        <begin position="35"/>
        <end position="51"/>
    </location>
</feature>
<dbReference type="PANTHER" id="PTHR12715:SF4">
    <property type="entry name" value="EAMA DOMAIN-CONTAINING PROTEIN"/>
    <property type="match status" value="1"/>
</dbReference>
<keyword evidence="1" id="KW-0812">Transmembrane</keyword>
<name>A0A0A3XFY5_BRAJP</name>
<keyword evidence="1" id="KW-1133">Transmembrane helix</keyword>